<sequence length="300" mass="32839">MIFEHETTVSGEGANIRTWIGFKHFEYVVGDAVLEYLVASGVDVRQLIIDGGRFEIVASRVSLTSVIELGDRLAVRILDVTRVAVDRLCATIEIQNMRSDQTSLKGRYQIVLRPPAEDQQRLAAVLDSVPEGPLPTAARPRGGSLSRDGHLAEGDLPAAFADEWVVPYYYCERSEVLSYRGYVRAVETVVDEYLRSVGLAIPELLADRAWIPVVSKYSIEVLAPARMGSRVRTYFTVDDIVGDVVFNGSMATFTEEPDGWVCTARGEIQHGYAISRGDTAGSLAQLDGPTIKALTGGNDQ</sequence>
<proteinExistence type="predicted"/>
<dbReference type="Proteomes" id="UP001183176">
    <property type="component" value="Unassembled WGS sequence"/>
</dbReference>
<dbReference type="EMBL" id="JAVREH010000009">
    <property type="protein sequence ID" value="MDT0261611.1"/>
    <property type="molecule type" value="Genomic_DNA"/>
</dbReference>
<reference evidence="2" key="1">
    <citation type="submission" date="2023-07" db="EMBL/GenBank/DDBJ databases">
        <title>30 novel species of actinomycetes from the DSMZ collection.</title>
        <authorList>
            <person name="Nouioui I."/>
        </authorList>
    </citation>
    <scope>NUCLEOTIDE SEQUENCE [LARGE SCALE GENOMIC DNA]</scope>
    <source>
        <strain evidence="2">DSM 44399</strain>
    </source>
</reference>
<evidence type="ECO:0008006" key="3">
    <source>
        <dbReference type="Google" id="ProtNLM"/>
    </source>
</evidence>
<name>A0ABU2J9E3_9ACTN</name>
<protein>
    <recommendedName>
        <fullName evidence="3">Thioesterase</fullName>
    </recommendedName>
</protein>
<evidence type="ECO:0000313" key="1">
    <source>
        <dbReference type="EMBL" id="MDT0261611.1"/>
    </source>
</evidence>
<dbReference type="Gene3D" id="3.10.129.10">
    <property type="entry name" value="Hotdog Thioesterase"/>
    <property type="match status" value="1"/>
</dbReference>
<dbReference type="RefSeq" id="WP_311422766.1">
    <property type="nucleotide sequence ID" value="NZ_JAVREH010000009.1"/>
</dbReference>
<organism evidence="1 2">
    <name type="scientific">Jatrophihabitans lederbergiae</name>
    <dbReference type="NCBI Taxonomy" id="3075547"/>
    <lineage>
        <taxon>Bacteria</taxon>
        <taxon>Bacillati</taxon>
        <taxon>Actinomycetota</taxon>
        <taxon>Actinomycetes</taxon>
        <taxon>Jatrophihabitantales</taxon>
        <taxon>Jatrophihabitantaceae</taxon>
        <taxon>Jatrophihabitans</taxon>
    </lineage>
</organism>
<comment type="caution">
    <text evidence="1">The sequence shown here is derived from an EMBL/GenBank/DDBJ whole genome shotgun (WGS) entry which is preliminary data.</text>
</comment>
<keyword evidence="2" id="KW-1185">Reference proteome</keyword>
<accession>A0ABU2J9E3</accession>
<evidence type="ECO:0000313" key="2">
    <source>
        <dbReference type="Proteomes" id="UP001183176"/>
    </source>
</evidence>
<dbReference type="InterPro" id="IPR029069">
    <property type="entry name" value="HotDog_dom_sf"/>
</dbReference>
<gene>
    <name evidence="1" type="ORF">RM423_09420</name>
</gene>
<dbReference type="SUPFAM" id="SSF54637">
    <property type="entry name" value="Thioesterase/thiol ester dehydrase-isomerase"/>
    <property type="match status" value="1"/>
</dbReference>